<keyword evidence="4" id="KW-1185">Reference proteome</keyword>
<feature type="transmembrane region" description="Helical" evidence="1">
    <location>
        <begin position="136"/>
        <end position="164"/>
    </location>
</feature>
<feature type="domain" description="DUF3592" evidence="2">
    <location>
        <begin position="69"/>
        <end position="137"/>
    </location>
</feature>
<feature type="transmembrane region" description="Helical" evidence="1">
    <location>
        <begin position="37"/>
        <end position="57"/>
    </location>
</feature>
<evidence type="ECO:0000313" key="3">
    <source>
        <dbReference type="EMBL" id="TWT80378.1"/>
    </source>
</evidence>
<evidence type="ECO:0000256" key="1">
    <source>
        <dbReference type="SAM" id="Phobius"/>
    </source>
</evidence>
<evidence type="ECO:0000259" key="2">
    <source>
        <dbReference type="Pfam" id="PF12158"/>
    </source>
</evidence>
<gene>
    <name evidence="3" type="ORF">CA13_17910</name>
</gene>
<dbReference type="Proteomes" id="UP000315010">
    <property type="component" value="Unassembled WGS sequence"/>
</dbReference>
<accession>A0A5C5YZ53</accession>
<evidence type="ECO:0000313" key="4">
    <source>
        <dbReference type="Proteomes" id="UP000315010"/>
    </source>
</evidence>
<dbReference type="AlphaFoldDB" id="A0A5C5YZ53"/>
<dbReference type="EMBL" id="SJPJ01000001">
    <property type="protein sequence ID" value="TWT80378.1"/>
    <property type="molecule type" value="Genomic_DNA"/>
</dbReference>
<keyword evidence="1" id="KW-0472">Membrane</keyword>
<organism evidence="3 4">
    <name type="scientific">Novipirellula herctigrandis</name>
    <dbReference type="NCBI Taxonomy" id="2527986"/>
    <lineage>
        <taxon>Bacteria</taxon>
        <taxon>Pseudomonadati</taxon>
        <taxon>Planctomycetota</taxon>
        <taxon>Planctomycetia</taxon>
        <taxon>Pirellulales</taxon>
        <taxon>Pirellulaceae</taxon>
        <taxon>Novipirellula</taxon>
    </lineage>
</organism>
<reference evidence="3 4" key="1">
    <citation type="submission" date="2019-02" db="EMBL/GenBank/DDBJ databases">
        <title>Deep-cultivation of Planctomycetes and their phenomic and genomic characterization uncovers novel biology.</title>
        <authorList>
            <person name="Wiegand S."/>
            <person name="Jogler M."/>
            <person name="Boedeker C."/>
            <person name="Pinto D."/>
            <person name="Vollmers J."/>
            <person name="Rivas-Marin E."/>
            <person name="Kohn T."/>
            <person name="Peeters S.H."/>
            <person name="Heuer A."/>
            <person name="Rast P."/>
            <person name="Oberbeckmann S."/>
            <person name="Bunk B."/>
            <person name="Jeske O."/>
            <person name="Meyerdierks A."/>
            <person name="Storesund J.E."/>
            <person name="Kallscheuer N."/>
            <person name="Luecker S."/>
            <person name="Lage O.M."/>
            <person name="Pohl T."/>
            <person name="Merkel B.J."/>
            <person name="Hornburger P."/>
            <person name="Mueller R.-W."/>
            <person name="Bruemmer F."/>
            <person name="Labrenz M."/>
            <person name="Spormann A.M."/>
            <person name="Op Den Camp H."/>
            <person name="Overmann J."/>
            <person name="Amann R."/>
            <person name="Jetten M.S.M."/>
            <person name="Mascher T."/>
            <person name="Medema M.H."/>
            <person name="Devos D.P."/>
            <person name="Kaster A.-K."/>
            <person name="Ovreas L."/>
            <person name="Rohde M."/>
            <person name="Galperin M.Y."/>
            <person name="Jogler C."/>
        </authorList>
    </citation>
    <scope>NUCLEOTIDE SEQUENCE [LARGE SCALE GENOMIC DNA]</scope>
    <source>
        <strain evidence="3 4">CA13</strain>
    </source>
</reference>
<keyword evidence="1" id="KW-0812">Transmembrane</keyword>
<dbReference type="Pfam" id="PF12158">
    <property type="entry name" value="DUF3592"/>
    <property type="match status" value="1"/>
</dbReference>
<name>A0A5C5YZ53_9BACT</name>
<keyword evidence="1" id="KW-1133">Transmembrane helix</keyword>
<sequence length="176" mass="19638">MVSFFVCLQVVRRRPLNRTVIRLKFTMLDLATSFRMARVMMPILVGCMLLASAIFAIETGSFVRSATCTTGTITASAEMTSDEGDTLYQPTFTFIAAGQQYTVTPRSFVSPSPGDTGDRIAILYDARNPNRARIDAFAYTWAIPVVLLAMSIVFGLLYFGVYWIHRRIRWVTPDGG</sequence>
<protein>
    <recommendedName>
        <fullName evidence="2">DUF3592 domain-containing protein</fullName>
    </recommendedName>
</protein>
<proteinExistence type="predicted"/>
<dbReference type="InterPro" id="IPR021994">
    <property type="entry name" value="DUF3592"/>
</dbReference>
<comment type="caution">
    <text evidence="3">The sequence shown here is derived from an EMBL/GenBank/DDBJ whole genome shotgun (WGS) entry which is preliminary data.</text>
</comment>